<comment type="caution">
    <text evidence="2">The sequence shown here is derived from an EMBL/GenBank/DDBJ whole genome shotgun (WGS) entry which is preliminary data.</text>
</comment>
<dbReference type="Proteomes" id="UP001139516">
    <property type="component" value="Unassembled WGS sequence"/>
</dbReference>
<accession>A0A9X1YCL1</accession>
<evidence type="ECO:0000313" key="2">
    <source>
        <dbReference type="EMBL" id="MCK8787959.1"/>
    </source>
</evidence>
<proteinExistence type="predicted"/>
<feature type="region of interest" description="Disordered" evidence="1">
    <location>
        <begin position="1"/>
        <end position="26"/>
    </location>
</feature>
<reference evidence="2" key="1">
    <citation type="submission" date="2022-04" db="EMBL/GenBank/DDBJ databases">
        <title>Roseomonas acroporae sp. nov., isolated from coral Acropora digitifera.</title>
        <authorList>
            <person name="Sun H."/>
        </authorList>
    </citation>
    <scope>NUCLEOTIDE SEQUENCE</scope>
    <source>
        <strain evidence="2">NAR14</strain>
    </source>
</reference>
<name>A0A9X1YCL1_9PROT</name>
<evidence type="ECO:0000256" key="1">
    <source>
        <dbReference type="SAM" id="MobiDB-lite"/>
    </source>
</evidence>
<sequence length="100" mass="10412">MTAIAADPFPLFEEPGGTEPAGRSDPETLRQEILRPLQALAVQAHYLGFRKAGDALLSVVDLIDLTTVFPAAVQPAPAADPLGAGGQAMMPLSRHARPAA</sequence>
<dbReference type="AlphaFoldDB" id="A0A9X1YCL1"/>
<protein>
    <submittedName>
        <fullName evidence="2">Uncharacterized protein</fullName>
    </submittedName>
</protein>
<dbReference type="EMBL" id="JALPRX010000159">
    <property type="protein sequence ID" value="MCK8787959.1"/>
    <property type="molecule type" value="Genomic_DNA"/>
</dbReference>
<organism evidence="2 3">
    <name type="scientific">Roseomonas acroporae</name>
    <dbReference type="NCBI Taxonomy" id="2937791"/>
    <lineage>
        <taxon>Bacteria</taxon>
        <taxon>Pseudomonadati</taxon>
        <taxon>Pseudomonadota</taxon>
        <taxon>Alphaproteobacteria</taxon>
        <taxon>Acetobacterales</taxon>
        <taxon>Roseomonadaceae</taxon>
        <taxon>Roseomonas</taxon>
    </lineage>
</organism>
<dbReference type="RefSeq" id="WP_248670003.1">
    <property type="nucleotide sequence ID" value="NZ_JALPRX010000159.1"/>
</dbReference>
<evidence type="ECO:0000313" key="3">
    <source>
        <dbReference type="Proteomes" id="UP001139516"/>
    </source>
</evidence>
<keyword evidence="3" id="KW-1185">Reference proteome</keyword>
<gene>
    <name evidence="2" type="ORF">M0638_26750</name>
</gene>